<protein>
    <submittedName>
        <fullName evidence="1">Uncharacterized protein</fullName>
    </submittedName>
</protein>
<proteinExistence type="predicted"/>
<dbReference type="STRING" id="1821621.A8C75_15940"/>
<dbReference type="AlphaFoldDB" id="A0A1A9F234"/>
<accession>A0A1A9F234</accession>
<dbReference type="Proteomes" id="UP000078070">
    <property type="component" value="Chromosome"/>
</dbReference>
<evidence type="ECO:0000313" key="1">
    <source>
        <dbReference type="EMBL" id="ANG63819.1"/>
    </source>
</evidence>
<organism evidence="1 2">
    <name type="scientific">Marinobacterium aestuarii</name>
    <dbReference type="NCBI Taxonomy" id="1821621"/>
    <lineage>
        <taxon>Bacteria</taxon>
        <taxon>Pseudomonadati</taxon>
        <taxon>Pseudomonadota</taxon>
        <taxon>Gammaproteobacteria</taxon>
        <taxon>Oceanospirillales</taxon>
        <taxon>Oceanospirillaceae</taxon>
        <taxon>Marinobacterium</taxon>
    </lineage>
</organism>
<evidence type="ECO:0000313" key="2">
    <source>
        <dbReference type="Proteomes" id="UP000078070"/>
    </source>
</evidence>
<dbReference type="EMBL" id="CP015839">
    <property type="protein sequence ID" value="ANG63819.1"/>
    <property type="molecule type" value="Genomic_DNA"/>
</dbReference>
<reference evidence="1 2" key="2">
    <citation type="journal article" date="2018" name="Int. J. Syst. Evol. Microbiol.">
        <title>Marinobacterium aestuarii sp. nov., a benzene-degrading marine bacterium isolated from estuary sediment.</title>
        <authorList>
            <person name="Bae S.S."/>
            <person name="Jung J."/>
            <person name="Chung D."/>
            <person name="Baek K."/>
        </authorList>
    </citation>
    <scope>NUCLEOTIDE SEQUENCE [LARGE SCALE GENOMIC DNA]</scope>
    <source>
        <strain evidence="1 2">ST58-10</strain>
    </source>
</reference>
<name>A0A1A9F234_9GAMM</name>
<dbReference type="KEGG" id="mars:A8C75_15940"/>
<reference evidence="2" key="1">
    <citation type="submission" date="2016-05" db="EMBL/GenBank/DDBJ databases">
        <authorList>
            <person name="Baek K."/>
            <person name="Yang S.-J."/>
        </authorList>
    </citation>
    <scope>NUCLEOTIDE SEQUENCE [LARGE SCALE GENOMIC DNA]</scope>
    <source>
        <strain evidence="2">ST58-10</strain>
    </source>
</reference>
<sequence>MAEWHELTSLVLVGIFVQIGLVPNTEWLKGDIALSPSGEIEIGSRGEPQCAASLPPVMSLLCRSSRSLFPWAAALPQRSAPSIT</sequence>
<gene>
    <name evidence="1" type="ORF">A8C75_15940</name>
</gene>
<keyword evidence="2" id="KW-1185">Reference proteome</keyword>